<dbReference type="Proteomes" id="UP000037507">
    <property type="component" value="Unassembled WGS sequence"/>
</dbReference>
<keyword evidence="1" id="KW-0472">Membrane</keyword>
<dbReference type="InterPro" id="IPR011385">
    <property type="entry name" value="Site-sp_rcmbase"/>
</dbReference>
<accession>A0A2T7U9M9</accession>
<name>A0A2T7U9M9_9BURK</name>
<keyword evidence="3" id="KW-1185">Reference proteome</keyword>
<dbReference type="AlphaFoldDB" id="A0A2T7U9M9"/>
<feature type="transmembrane region" description="Helical" evidence="1">
    <location>
        <begin position="388"/>
        <end position="409"/>
    </location>
</feature>
<evidence type="ECO:0000313" key="3">
    <source>
        <dbReference type="Proteomes" id="UP000037507"/>
    </source>
</evidence>
<dbReference type="EMBL" id="LFYT02000031">
    <property type="protein sequence ID" value="PVE41393.1"/>
    <property type="molecule type" value="Genomic_DNA"/>
</dbReference>
<dbReference type="PIRSF" id="PIRSF015380">
    <property type="entry name" value="Site-sp_rcmb"/>
    <property type="match status" value="1"/>
</dbReference>
<evidence type="ECO:0000313" key="2">
    <source>
        <dbReference type="EMBL" id="PVE41393.1"/>
    </source>
</evidence>
<gene>
    <name evidence="2" type="ORF">H663_017670</name>
</gene>
<dbReference type="Pfam" id="PF10136">
    <property type="entry name" value="SpecificRecomb"/>
    <property type="match status" value="1"/>
</dbReference>
<feature type="transmembrane region" description="Helical" evidence="1">
    <location>
        <begin position="612"/>
        <end position="640"/>
    </location>
</feature>
<dbReference type="STRING" id="1293045.H663_16305"/>
<keyword evidence="1" id="KW-1133">Transmembrane helix</keyword>
<feature type="transmembrane region" description="Helical" evidence="1">
    <location>
        <begin position="498"/>
        <end position="518"/>
    </location>
</feature>
<proteinExistence type="predicted"/>
<evidence type="ECO:0000256" key="1">
    <source>
        <dbReference type="SAM" id="Phobius"/>
    </source>
</evidence>
<comment type="caution">
    <text evidence="2">The sequence shown here is derived from an EMBL/GenBank/DDBJ whole genome shotgun (WGS) entry which is preliminary data.</text>
</comment>
<dbReference type="OrthoDB" id="5688397at2"/>
<sequence>MPLPQSIPLPDKGVTSAVQPDMAELLQTLDANATLVQRHIWLINLLQWVRGPRLDTLASVLRVEYFLDALDAHPEKRAQMQDWWHMLITDLDVASLLSDYGFATGNSFLSELMDRLHGKLLPATPETRDGSELFALALSGPADAQWIAALTAPIVLRLADLLTFPAALPIASTQRPLTHWQNALIEAITFCTSQIRAAGLSPELRLRMSAASRHSSPFLTLGTAFEAVRDSWLQGGDSMAEWAQFRAQLELCRQATVSVYSHLDEHGISMDLVFRLRQIRARVLRIRSLLDCLLSDADHLHSARLLSQMAGLGHEQRSIAALLSASSSLLSAKVAERCSETGEHYITRTRAEYLVMLRDAAGGGAITALTTAAKFGVMALALSAFWSGYWAGAVYALSFVVIQLLHFTLATKQPAMTAPAMAAKLQDLKQPGALALFVDEVTHLVRSQVAAVIGNVVVVFPVVILLSWLMQQLWGQPLLDAQYAQKVLQSLTLLGPSLLFAAFTGVLLFVSSLVGGWVENWFVLHRLQSALRYNPRIVRRLGADRAMRWAHFMRQHISGFASNISLGFMLGLVPAFLGFLGLALDVRHVTLSTGQLGAAAASLGWGVLQQNAWWWAVASIPLIGMLNVGVSFYLAFTVALRALNVSREGRQQIYQAIRQRLRQAPMSFFMPAKEDAEVSKRD</sequence>
<reference evidence="2" key="1">
    <citation type="submission" date="2017-04" db="EMBL/GenBank/DDBJ databases">
        <title>Unexpected and diverse lifestyles within the genus Limnohabitans.</title>
        <authorList>
            <person name="Kasalicky V."/>
            <person name="Mehrshad M."/>
            <person name="Andrei S.-A."/>
            <person name="Salcher M."/>
            <person name="Kratochvilova H."/>
            <person name="Simek K."/>
            <person name="Ghai R."/>
        </authorList>
    </citation>
    <scope>NUCLEOTIDE SEQUENCE [LARGE SCALE GENOMIC DNA]</scope>
    <source>
        <strain evidence="2">II-D5</strain>
    </source>
</reference>
<keyword evidence="1" id="KW-0812">Transmembrane</keyword>
<organism evidence="2 3">
    <name type="scientific">Limnohabitans planktonicus II-D5</name>
    <dbReference type="NCBI Taxonomy" id="1293045"/>
    <lineage>
        <taxon>Bacteria</taxon>
        <taxon>Pseudomonadati</taxon>
        <taxon>Pseudomonadota</taxon>
        <taxon>Betaproteobacteria</taxon>
        <taxon>Burkholderiales</taxon>
        <taxon>Comamonadaceae</taxon>
        <taxon>Limnohabitans</taxon>
    </lineage>
</organism>
<feature type="transmembrane region" description="Helical" evidence="1">
    <location>
        <begin position="557"/>
        <end position="584"/>
    </location>
</feature>
<protein>
    <submittedName>
        <fullName evidence="2">Recombinase</fullName>
    </submittedName>
</protein>
<feature type="transmembrane region" description="Helical" evidence="1">
    <location>
        <begin position="449"/>
        <end position="470"/>
    </location>
</feature>